<protein>
    <submittedName>
        <fullName evidence="1">Uncharacterized protein</fullName>
    </submittedName>
</protein>
<dbReference type="InParanoid" id="A0A1V9XGV7"/>
<gene>
    <name evidence="1" type="ORF">BIW11_10178</name>
</gene>
<reference evidence="1 2" key="1">
    <citation type="journal article" date="2017" name="Gigascience">
        <title>Draft genome of the honey bee ectoparasitic mite, Tropilaelaps mercedesae, is shaped by the parasitic life history.</title>
        <authorList>
            <person name="Dong X."/>
            <person name="Armstrong S.D."/>
            <person name="Xia D."/>
            <person name="Makepeace B.L."/>
            <person name="Darby A.C."/>
            <person name="Kadowaki T."/>
        </authorList>
    </citation>
    <scope>NUCLEOTIDE SEQUENCE [LARGE SCALE GENOMIC DNA]</scope>
    <source>
        <strain evidence="1">Wuxi-XJTLU</strain>
    </source>
</reference>
<evidence type="ECO:0000313" key="1">
    <source>
        <dbReference type="EMBL" id="OQR72764.1"/>
    </source>
</evidence>
<organism evidence="1 2">
    <name type="scientific">Tropilaelaps mercedesae</name>
    <dbReference type="NCBI Taxonomy" id="418985"/>
    <lineage>
        <taxon>Eukaryota</taxon>
        <taxon>Metazoa</taxon>
        <taxon>Ecdysozoa</taxon>
        <taxon>Arthropoda</taxon>
        <taxon>Chelicerata</taxon>
        <taxon>Arachnida</taxon>
        <taxon>Acari</taxon>
        <taxon>Parasitiformes</taxon>
        <taxon>Mesostigmata</taxon>
        <taxon>Gamasina</taxon>
        <taxon>Dermanyssoidea</taxon>
        <taxon>Laelapidae</taxon>
        <taxon>Tropilaelaps</taxon>
    </lineage>
</organism>
<dbReference type="AlphaFoldDB" id="A0A1V9XGV7"/>
<comment type="caution">
    <text evidence="1">The sequence shown here is derived from an EMBL/GenBank/DDBJ whole genome shotgun (WGS) entry which is preliminary data.</text>
</comment>
<name>A0A1V9XGV7_9ACAR</name>
<keyword evidence="2" id="KW-1185">Reference proteome</keyword>
<accession>A0A1V9XGV7</accession>
<feature type="non-terminal residue" evidence="1">
    <location>
        <position position="1"/>
    </location>
</feature>
<proteinExistence type="predicted"/>
<dbReference type="Proteomes" id="UP000192247">
    <property type="component" value="Unassembled WGS sequence"/>
</dbReference>
<dbReference type="EMBL" id="MNPL01011088">
    <property type="protein sequence ID" value="OQR72764.1"/>
    <property type="molecule type" value="Genomic_DNA"/>
</dbReference>
<sequence length="73" mass="8353">HGPVNGKLDITDTANLTKEPLKDSVSALDETFYKIVFHMSSRFTSTRHYLSAKSLTLVIKCRDKNIYRSLKNH</sequence>
<evidence type="ECO:0000313" key="2">
    <source>
        <dbReference type="Proteomes" id="UP000192247"/>
    </source>
</evidence>